<dbReference type="Proteomes" id="UP001597045">
    <property type="component" value="Unassembled WGS sequence"/>
</dbReference>
<dbReference type="EMBL" id="JBHTIS010000021">
    <property type="protein sequence ID" value="MFD1044264.1"/>
    <property type="molecule type" value="Genomic_DNA"/>
</dbReference>
<sequence>MDQLRDNAGTITVADPDRLTRAAWRRAIHAAKQDGLVPTGHHLRHHGRNTGDLHIELIQGNHPDTKYWSPRQQLPVPDNLNQPHPIIAKLQHHPNHICVTTASRDRALRILQTLLIEWERRGHTAELADDGIIMTINGYRYTFHMSEEFKLINHKTTYPLQGAQPTTREVSTGQLVLELPHDWNHNGRRHRWADRTRWTLDDKLLDILTELEARARLDHERHLAALEKETHRRQEWEAAMATARLRFAEDIKIKALNDQVTAWHNATRIRAYCDALQAVIPTDGNVDLEDWIQWARRHADQIDPLGRNRLRPDIPQPYPSNLKPFLDHWSPYGPDNYG</sequence>
<organism evidence="1 2">
    <name type="scientific">Kibdelosporangium lantanae</name>
    <dbReference type="NCBI Taxonomy" id="1497396"/>
    <lineage>
        <taxon>Bacteria</taxon>
        <taxon>Bacillati</taxon>
        <taxon>Actinomycetota</taxon>
        <taxon>Actinomycetes</taxon>
        <taxon>Pseudonocardiales</taxon>
        <taxon>Pseudonocardiaceae</taxon>
        <taxon>Kibdelosporangium</taxon>
    </lineage>
</organism>
<evidence type="ECO:0000313" key="2">
    <source>
        <dbReference type="Proteomes" id="UP001597045"/>
    </source>
</evidence>
<comment type="caution">
    <text evidence="1">The sequence shown here is derived from an EMBL/GenBank/DDBJ whole genome shotgun (WGS) entry which is preliminary data.</text>
</comment>
<accession>A0ABW3M3W3</accession>
<reference evidence="2" key="1">
    <citation type="journal article" date="2019" name="Int. J. Syst. Evol. Microbiol.">
        <title>The Global Catalogue of Microorganisms (GCM) 10K type strain sequencing project: providing services to taxonomists for standard genome sequencing and annotation.</title>
        <authorList>
            <consortium name="The Broad Institute Genomics Platform"/>
            <consortium name="The Broad Institute Genome Sequencing Center for Infectious Disease"/>
            <person name="Wu L."/>
            <person name="Ma J."/>
        </authorList>
    </citation>
    <scope>NUCLEOTIDE SEQUENCE [LARGE SCALE GENOMIC DNA]</scope>
    <source>
        <strain evidence="2">JCM 31486</strain>
    </source>
</reference>
<proteinExistence type="predicted"/>
<keyword evidence="2" id="KW-1185">Reference proteome</keyword>
<evidence type="ECO:0000313" key="1">
    <source>
        <dbReference type="EMBL" id="MFD1044264.1"/>
    </source>
</evidence>
<gene>
    <name evidence="1" type="ORF">ACFQ1S_00965</name>
</gene>
<name>A0ABW3M3W3_9PSEU</name>
<protein>
    <submittedName>
        <fullName evidence="1">Uncharacterized protein</fullName>
    </submittedName>
</protein>